<accession>A0A484G943</accession>
<dbReference type="InterPro" id="IPR002893">
    <property type="entry name" value="Znf_MYND"/>
</dbReference>
<dbReference type="Gene3D" id="6.10.140.2220">
    <property type="match status" value="1"/>
</dbReference>
<evidence type="ECO:0000313" key="7">
    <source>
        <dbReference type="Proteomes" id="UP000014480"/>
    </source>
</evidence>
<dbReference type="STRING" id="1213857.A0A484G943"/>
<name>A0A484G943_COLOR</name>
<dbReference type="AlphaFoldDB" id="A0A484G943"/>
<dbReference type="Proteomes" id="UP000014480">
    <property type="component" value="Unassembled WGS sequence"/>
</dbReference>
<dbReference type="GO" id="GO:0008270">
    <property type="term" value="F:zinc ion binding"/>
    <property type="evidence" value="ECO:0007669"/>
    <property type="project" value="UniProtKB-KW"/>
</dbReference>
<evidence type="ECO:0000256" key="3">
    <source>
        <dbReference type="ARBA" id="ARBA00022833"/>
    </source>
</evidence>
<organism evidence="6 7">
    <name type="scientific">Colletotrichum orbiculare (strain 104-T / ATCC 96160 / CBS 514.97 / LARS 414 / MAFF 240422)</name>
    <name type="common">Cucumber anthracnose fungus</name>
    <name type="synonym">Colletotrichum lagenarium</name>
    <dbReference type="NCBI Taxonomy" id="1213857"/>
    <lineage>
        <taxon>Eukaryota</taxon>
        <taxon>Fungi</taxon>
        <taxon>Dikarya</taxon>
        <taxon>Ascomycota</taxon>
        <taxon>Pezizomycotina</taxon>
        <taxon>Sordariomycetes</taxon>
        <taxon>Hypocreomycetidae</taxon>
        <taxon>Glomerellales</taxon>
        <taxon>Glomerellaceae</taxon>
        <taxon>Colletotrichum</taxon>
        <taxon>Colletotrichum orbiculare species complex</taxon>
    </lineage>
</organism>
<protein>
    <recommendedName>
        <fullName evidence="5">MYND-type domain-containing protein</fullName>
    </recommendedName>
</protein>
<keyword evidence="1" id="KW-0479">Metal-binding</keyword>
<reference evidence="7" key="2">
    <citation type="journal article" date="2019" name="Mol. Plant Microbe Interact.">
        <title>Genome sequence resources for four phytopathogenic fungi from the Colletotrichum orbiculare species complex.</title>
        <authorList>
            <person name="Gan P."/>
            <person name="Tsushima A."/>
            <person name="Narusaka M."/>
            <person name="Narusaka Y."/>
            <person name="Takano Y."/>
            <person name="Kubo Y."/>
            <person name="Shirasu K."/>
        </authorList>
    </citation>
    <scope>GENOME REANNOTATION</scope>
    <source>
        <strain evidence="7">104-T / ATCC 96160 / CBS 514.97 / LARS 414 / MAFF 240422</strain>
    </source>
</reference>
<reference evidence="7" key="1">
    <citation type="journal article" date="2013" name="New Phytol.">
        <title>Comparative genomic and transcriptomic analyses reveal the hemibiotrophic stage shift of Colletotrichum fungi.</title>
        <authorList>
            <person name="Gan P."/>
            <person name="Ikeda K."/>
            <person name="Irieda H."/>
            <person name="Narusaka M."/>
            <person name="O'Connell R.J."/>
            <person name="Narusaka Y."/>
            <person name="Takano Y."/>
            <person name="Kubo Y."/>
            <person name="Shirasu K."/>
        </authorList>
    </citation>
    <scope>NUCLEOTIDE SEQUENCE [LARGE SCALE GENOMIC DNA]</scope>
    <source>
        <strain evidence="7">104-T / ATCC 96160 / CBS 514.97 / LARS 414 / MAFF 240422</strain>
    </source>
</reference>
<dbReference type="Pfam" id="PF01753">
    <property type="entry name" value="zf-MYND"/>
    <property type="match status" value="1"/>
</dbReference>
<dbReference type="OrthoDB" id="341421at2759"/>
<keyword evidence="3" id="KW-0862">Zinc</keyword>
<evidence type="ECO:0000313" key="6">
    <source>
        <dbReference type="EMBL" id="TDZ26701.1"/>
    </source>
</evidence>
<keyword evidence="2 4" id="KW-0863">Zinc-finger</keyword>
<comment type="caution">
    <text evidence="6">The sequence shown here is derived from an EMBL/GenBank/DDBJ whole genome shotgun (WGS) entry which is preliminary data.</text>
</comment>
<keyword evidence="7" id="KW-1185">Reference proteome</keyword>
<dbReference type="PROSITE" id="PS50865">
    <property type="entry name" value="ZF_MYND_2"/>
    <property type="match status" value="1"/>
</dbReference>
<evidence type="ECO:0000256" key="1">
    <source>
        <dbReference type="ARBA" id="ARBA00022723"/>
    </source>
</evidence>
<dbReference type="EMBL" id="AMCV02000001">
    <property type="protein sequence ID" value="TDZ26701.1"/>
    <property type="molecule type" value="Genomic_DNA"/>
</dbReference>
<feature type="domain" description="MYND-type" evidence="5">
    <location>
        <begin position="198"/>
        <end position="244"/>
    </location>
</feature>
<gene>
    <name evidence="6" type="ORF">Cob_v001207</name>
</gene>
<evidence type="ECO:0000256" key="4">
    <source>
        <dbReference type="PROSITE-ProRule" id="PRU00134"/>
    </source>
</evidence>
<evidence type="ECO:0000259" key="5">
    <source>
        <dbReference type="PROSITE" id="PS50865"/>
    </source>
</evidence>
<evidence type="ECO:0000256" key="2">
    <source>
        <dbReference type="ARBA" id="ARBA00022771"/>
    </source>
</evidence>
<sequence>MSSRTPSICISCILINHISCDRQLKPANMGRWGYRMFEGDVDLDFACEINGAFGEGPAELELSHMIHQTDMLAPAWAKVYFGTGEYRDELAERVDRVRKQLNAGLCDRLFYKYRALEDQWNGKYRVVVVAALMMRAGAFIKQDNLDHARELANEIPGKHGFVWPLAEEGFRYAGKVQFLAALDNYKPGTPRDFNEPSCFHCGKVCVDIGKTPKKCGKCESAWYCNADCQKAQWKNHNAEENAECLRTAAHQPTLVLGEIAPSSRVSQPSNHADVDDAL</sequence>
<dbReference type="SUPFAM" id="SSF144232">
    <property type="entry name" value="HIT/MYND zinc finger-like"/>
    <property type="match status" value="1"/>
</dbReference>
<proteinExistence type="predicted"/>